<feature type="transmembrane region" description="Helical" evidence="1">
    <location>
        <begin position="34"/>
        <end position="53"/>
    </location>
</feature>
<dbReference type="EMBL" id="RKMH01000006">
    <property type="protein sequence ID" value="RPA62361.1"/>
    <property type="molecule type" value="Genomic_DNA"/>
</dbReference>
<dbReference type="InterPro" id="IPR016064">
    <property type="entry name" value="NAD/diacylglycerol_kinase_sf"/>
</dbReference>
<keyword evidence="1" id="KW-0812">Transmembrane</keyword>
<keyword evidence="4" id="KW-1185">Reference proteome</keyword>
<sequence>MTSQRRISAVVALLAAAGLLVAILVFLVNSGLHFVLGVAGLAVAALGAWWAITERGVRRGVGIGVGMLGVAALISALVLAVVDSGAFVVHLFVAVALGVIAVASARYALTPHLHELDLMHAPWRPRHPVLICNPKSGGGKVDRFELVEAAHRIGVETVVLGPDDDLEQLARDAVARGADCLGMAGGDGSQALVAAIAIEHDLPFVCVGAGTRNHFALDLGLDRSDPRRNVHAFSDGVIRRVDYATVNGRLFVNNVSLGVYATIVQQDSYRDDKAHTTTALLPELLGNTAEPFDLHFTSADGTTVDGAFLILVSNNPYSGAPLDAGERRRMDTGLLGLVAVSPRTGAEAATLVALSAVGLRKTSPHWHEFTTPTFEVSSAGGTTYAGVDGEAVELTTPLRFRSHHKGLRLLVPSDNPLAESRRRARDVSVRALVQIAAGRPPG</sequence>
<evidence type="ECO:0000313" key="3">
    <source>
        <dbReference type="EMBL" id="RPA62361.1"/>
    </source>
</evidence>
<dbReference type="InterPro" id="IPR017438">
    <property type="entry name" value="ATP-NAD_kinase_N"/>
</dbReference>
<keyword evidence="3" id="KW-0418">Kinase</keyword>
<name>A0A3N4GTF0_9ACTN</name>
<organism evidence="3 4">
    <name type="scientific">Gordonia oryzae</name>
    <dbReference type="NCBI Taxonomy" id="2487349"/>
    <lineage>
        <taxon>Bacteria</taxon>
        <taxon>Bacillati</taxon>
        <taxon>Actinomycetota</taxon>
        <taxon>Actinomycetes</taxon>
        <taxon>Mycobacteriales</taxon>
        <taxon>Gordoniaceae</taxon>
        <taxon>Gordonia</taxon>
    </lineage>
</organism>
<dbReference type="AlphaFoldDB" id="A0A3N4GTF0"/>
<evidence type="ECO:0000256" key="1">
    <source>
        <dbReference type="SAM" id="Phobius"/>
    </source>
</evidence>
<keyword evidence="3" id="KW-0808">Transferase</keyword>
<dbReference type="InterPro" id="IPR001206">
    <property type="entry name" value="Diacylglycerol_kinase_cat_dom"/>
</dbReference>
<feature type="transmembrane region" description="Helical" evidence="1">
    <location>
        <begin position="87"/>
        <end position="109"/>
    </location>
</feature>
<dbReference type="PROSITE" id="PS50146">
    <property type="entry name" value="DAGK"/>
    <property type="match status" value="1"/>
</dbReference>
<feature type="transmembrane region" description="Helical" evidence="1">
    <location>
        <begin position="60"/>
        <end position="81"/>
    </location>
</feature>
<dbReference type="GO" id="GO:0016301">
    <property type="term" value="F:kinase activity"/>
    <property type="evidence" value="ECO:0007669"/>
    <property type="project" value="UniProtKB-KW"/>
</dbReference>
<dbReference type="Proteomes" id="UP000267536">
    <property type="component" value="Unassembled WGS sequence"/>
</dbReference>
<dbReference type="Gene3D" id="2.60.200.40">
    <property type="match status" value="1"/>
</dbReference>
<comment type="caution">
    <text evidence="3">The sequence shown here is derived from an EMBL/GenBank/DDBJ whole genome shotgun (WGS) entry which is preliminary data.</text>
</comment>
<dbReference type="OrthoDB" id="3208200at2"/>
<dbReference type="Gene3D" id="3.40.50.10330">
    <property type="entry name" value="Probable inorganic polyphosphate/atp-NAD kinase, domain 1"/>
    <property type="match status" value="1"/>
</dbReference>
<dbReference type="RefSeq" id="WP_123929017.1">
    <property type="nucleotide sequence ID" value="NZ_JBPSDP010000005.1"/>
</dbReference>
<evidence type="ECO:0000313" key="4">
    <source>
        <dbReference type="Proteomes" id="UP000267536"/>
    </source>
</evidence>
<dbReference type="Pfam" id="PF00781">
    <property type="entry name" value="DAGK_cat"/>
    <property type="match status" value="1"/>
</dbReference>
<proteinExistence type="predicted"/>
<gene>
    <name evidence="3" type="ORF">EF294_10255</name>
</gene>
<accession>A0A3N4GTF0</accession>
<feature type="transmembrane region" description="Helical" evidence="1">
    <location>
        <begin position="7"/>
        <end position="28"/>
    </location>
</feature>
<feature type="domain" description="DAGKc" evidence="2">
    <location>
        <begin position="123"/>
        <end position="250"/>
    </location>
</feature>
<keyword evidence="1" id="KW-0472">Membrane</keyword>
<reference evidence="3 4" key="1">
    <citation type="submission" date="2018-11" db="EMBL/GenBank/DDBJ databases">
        <title>Draft genome sequence of Gordonia sp. RS15-1S isolated from rice stems.</title>
        <authorList>
            <person name="Muangham S."/>
        </authorList>
    </citation>
    <scope>NUCLEOTIDE SEQUENCE [LARGE SCALE GENOMIC DNA]</scope>
    <source>
        <strain evidence="3 4">RS15-1S</strain>
    </source>
</reference>
<evidence type="ECO:0000259" key="2">
    <source>
        <dbReference type="PROSITE" id="PS50146"/>
    </source>
</evidence>
<dbReference type="SUPFAM" id="SSF111331">
    <property type="entry name" value="NAD kinase/diacylglycerol kinase-like"/>
    <property type="match status" value="1"/>
</dbReference>
<protein>
    <submittedName>
        <fullName evidence="3">Diacylglycerol kinase</fullName>
    </submittedName>
</protein>
<keyword evidence="1" id="KW-1133">Transmembrane helix</keyword>